<evidence type="ECO:0000256" key="3">
    <source>
        <dbReference type="ARBA" id="ARBA00022729"/>
    </source>
</evidence>
<evidence type="ECO:0000313" key="8">
    <source>
        <dbReference type="EMBL" id="PVZ94103.1"/>
    </source>
</evidence>
<feature type="signal peptide" evidence="6">
    <location>
        <begin position="1"/>
        <end position="38"/>
    </location>
</feature>
<keyword evidence="5" id="KW-0472">Membrane</keyword>
<keyword evidence="1" id="KW-0134">Cell wall</keyword>
<keyword evidence="5" id="KW-1133">Transmembrane helix</keyword>
<keyword evidence="9" id="KW-1185">Reference proteome</keyword>
<evidence type="ECO:0000256" key="2">
    <source>
        <dbReference type="ARBA" id="ARBA00022525"/>
    </source>
</evidence>
<keyword evidence="5" id="KW-0812">Transmembrane</keyword>
<feature type="domain" description="Gram-positive cocci surface proteins LPxTG" evidence="7">
    <location>
        <begin position="418"/>
        <end position="457"/>
    </location>
</feature>
<comment type="caution">
    <text evidence="8">The sequence shown here is derived from an EMBL/GenBank/DDBJ whole genome shotgun (WGS) entry which is preliminary data.</text>
</comment>
<evidence type="ECO:0000256" key="5">
    <source>
        <dbReference type="SAM" id="Phobius"/>
    </source>
</evidence>
<name>A0A2V1HN96_9MICO</name>
<gene>
    <name evidence="8" type="ORF">DDQ50_10150</name>
</gene>
<evidence type="ECO:0000256" key="1">
    <source>
        <dbReference type="ARBA" id="ARBA00022512"/>
    </source>
</evidence>
<evidence type="ECO:0000259" key="7">
    <source>
        <dbReference type="PROSITE" id="PS50847"/>
    </source>
</evidence>
<dbReference type="AlphaFoldDB" id="A0A2V1HN96"/>
<dbReference type="InterPro" id="IPR019931">
    <property type="entry name" value="LPXTG_anchor"/>
</dbReference>
<keyword evidence="2" id="KW-0964">Secreted</keyword>
<dbReference type="OrthoDB" id="9758923at2"/>
<dbReference type="Proteomes" id="UP000244893">
    <property type="component" value="Unassembled WGS sequence"/>
</dbReference>
<proteinExistence type="predicted"/>
<dbReference type="PROSITE" id="PS50847">
    <property type="entry name" value="GRAM_POS_ANCHORING"/>
    <property type="match status" value="1"/>
</dbReference>
<keyword evidence="3 6" id="KW-0732">Signal</keyword>
<evidence type="ECO:0000256" key="6">
    <source>
        <dbReference type="SAM" id="SignalP"/>
    </source>
</evidence>
<feature type="transmembrane region" description="Helical" evidence="5">
    <location>
        <begin position="429"/>
        <end position="448"/>
    </location>
</feature>
<keyword evidence="4" id="KW-0572">Peptidoglycan-anchor</keyword>
<reference evidence="8 9" key="1">
    <citation type="submission" date="2018-05" db="EMBL/GenBank/DDBJ databases">
        <title>Amnibacterium sp. M8JJ-5, whole genome shotgun sequence.</title>
        <authorList>
            <person name="Tuo L."/>
        </authorList>
    </citation>
    <scope>NUCLEOTIDE SEQUENCE [LARGE SCALE GENOMIC DNA]</scope>
    <source>
        <strain evidence="8 9">M8JJ-5</strain>
    </source>
</reference>
<dbReference type="RefSeq" id="WP_116756617.1">
    <property type="nucleotide sequence ID" value="NZ_JBHUEX010000001.1"/>
</dbReference>
<evidence type="ECO:0000256" key="4">
    <source>
        <dbReference type="ARBA" id="ARBA00023088"/>
    </source>
</evidence>
<protein>
    <recommendedName>
        <fullName evidence="7">Gram-positive cocci surface proteins LPxTG domain-containing protein</fullName>
    </recommendedName>
</protein>
<dbReference type="EMBL" id="QEOP01000002">
    <property type="protein sequence ID" value="PVZ94103.1"/>
    <property type="molecule type" value="Genomic_DNA"/>
</dbReference>
<accession>A0A2V1HN96</accession>
<evidence type="ECO:0000313" key="9">
    <source>
        <dbReference type="Proteomes" id="UP000244893"/>
    </source>
</evidence>
<sequence length="457" mass="46591">MHAAHAAHRTGRSRSVIALATAVPLILLPLLGGNAAHAAEGDTYIGVDFGTFTPGGDAPKGQQGWSGDGTTAVYDWALVANSDFPSSGLDGAGTSLRYSNSLVDEVNYGGIRQLSTAFVDAAGIDASAAYDTFQTSFTIASTTGGIQPGLNMSLGIDNGSGSRAGGIVGFRHVTEGLQVWLSWLPEGADPLDNTEWLNQATVVPADVPHRIDIVSHFEDATAPDYVDIYIDGAEALTGHTLVEYHVAMGTSEAPSANSVAFRTGPSAPGPAGVGYETVRPTSGQNTALDGQGFLFTDLSTMTYETFPAEPVLAPAPDPTPDAAITLPTAPVAADATFDVEIAGFAPGEEVYFTWYSDPIFGGWYSADASGVVRARVTIPAGLAAGSHTLQAVGATSGFVAAAGFQVAAAPGTAAAAALPDTGASTEAPLFAGLLALGLGAIAVTAATVRRRRVSSRF</sequence>
<feature type="chain" id="PRO_5016041923" description="Gram-positive cocci surface proteins LPxTG domain-containing protein" evidence="6">
    <location>
        <begin position="39"/>
        <end position="457"/>
    </location>
</feature>
<organism evidence="8 9">
    <name type="scientific">Amnibacterium flavum</name>
    <dbReference type="NCBI Taxonomy" id="2173173"/>
    <lineage>
        <taxon>Bacteria</taxon>
        <taxon>Bacillati</taxon>
        <taxon>Actinomycetota</taxon>
        <taxon>Actinomycetes</taxon>
        <taxon>Micrococcales</taxon>
        <taxon>Microbacteriaceae</taxon>
        <taxon>Amnibacterium</taxon>
    </lineage>
</organism>